<dbReference type="PANTHER" id="PTHR37487">
    <property type="entry name" value="CHROMOSOME 1, WHOLE GENOME SHOTGUN SEQUENCE"/>
    <property type="match status" value="1"/>
</dbReference>
<feature type="compositionally biased region" description="Polar residues" evidence="1">
    <location>
        <begin position="337"/>
        <end position="347"/>
    </location>
</feature>
<dbReference type="PANTHER" id="PTHR37487:SF3">
    <property type="entry name" value="CLEAVAGE_POLYADENYLATION SPECIFICITY FACTOR A SUBUNIT N-TERMINAL DOMAIN-CONTAINING PROTEIN"/>
    <property type="match status" value="1"/>
</dbReference>
<dbReference type="STRING" id="1296120.A0A1B9GX12"/>
<accession>A0A1B9GX12</accession>
<evidence type="ECO:0000256" key="1">
    <source>
        <dbReference type="SAM" id="MobiDB-lite"/>
    </source>
</evidence>
<feature type="region of interest" description="Disordered" evidence="1">
    <location>
        <begin position="283"/>
        <end position="316"/>
    </location>
</feature>
<keyword evidence="2" id="KW-0472">Membrane</keyword>
<dbReference type="Proteomes" id="UP000092666">
    <property type="component" value="Unassembled WGS sequence"/>
</dbReference>
<keyword evidence="4" id="KW-1185">Reference proteome</keyword>
<feature type="transmembrane region" description="Helical" evidence="2">
    <location>
        <begin position="176"/>
        <end position="198"/>
    </location>
</feature>
<evidence type="ECO:0000313" key="3">
    <source>
        <dbReference type="EMBL" id="OCF35549.1"/>
    </source>
</evidence>
<keyword evidence="2" id="KW-0812">Transmembrane</keyword>
<organism evidence="3 4">
    <name type="scientific">Kwoniella heveanensis BCC8398</name>
    <dbReference type="NCBI Taxonomy" id="1296120"/>
    <lineage>
        <taxon>Eukaryota</taxon>
        <taxon>Fungi</taxon>
        <taxon>Dikarya</taxon>
        <taxon>Basidiomycota</taxon>
        <taxon>Agaricomycotina</taxon>
        <taxon>Tremellomycetes</taxon>
        <taxon>Tremellales</taxon>
        <taxon>Cryptococcaceae</taxon>
        <taxon>Kwoniella</taxon>
    </lineage>
</organism>
<evidence type="ECO:0000256" key="2">
    <source>
        <dbReference type="SAM" id="Phobius"/>
    </source>
</evidence>
<dbReference type="OrthoDB" id="2591431at2759"/>
<reference evidence="4" key="2">
    <citation type="submission" date="2013-12" db="EMBL/GenBank/DDBJ databases">
        <title>Evolution of pathogenesis and genome organization in the Tremellales.</title>
        <authorList>
            <person name="Cuomo C."/>
            <person name="Litvintseva A."/>
            <person name="Heitman J."/>
            <person name="Chen Y."/>
            <person name="Sun S."/>
            <person name="Springer D."/>
            <person name="Dromer F."/>
            <person name="Young S."/>
            <person name="Zeng Q."/>
            <person name="Chapman S."/>
            <person name="Gujja S."/>
            <person name="Saif S."/>
            <person name="Birren B."/>
        </authorList>
    </citation>
    <scope>NUCLEOTIDE SEQUENCE [LARGE SCALE GENOMIC DNA]</scope>
    <source>
        <strain evidence="4">BCC8398</strain>
    </source>
</reference>
<evidence type="ECO:0000313" key="4">
    <source>
        <dbReference type="Proteomes" id="UP000092666"/>
    </source>
</evidence>
<keyword evidence="2" id="KW-1133">Transmembrane helix</keyword>
<sequence>MSDNAGTGTGGVSTLFTVGANTTSCTLRRESADFQFYLNETSLTQCDTIDIYWDQTAFTPVTILGVIPGGQVFQLVSANSNTQSLVWDTNVASGTEVIFAAFDHGPYGTGGSSALYKVGSSSDRSCLDDSSPSSTTQGGPTETGTKTGNVGGVKTVTAVTTETAAPKGAAGLSTGAIVGIVVSAVIVVLSLQFALFWFCCRRQVKALIYHRREMRGAEVKPGGEVDLGLATRHSGYDEEDDPYADLAPAARQHSRYSASRSGDDQLDAASSVSPFFDNSAAAMKATSGNRPPTLGTLDSEFDLPRLPGSAGHGRHDSFALSIGQSLNDIDLTPSPSLSTAGGFSPTSPLVPRLPNAATSLPSPGGPSGATNTGRPPHMTKAQMAAALSASNPDPPAAGGGRGGRTTGEEFGARSPPQEAPTGGFRRHEDAGPVQRPGTGAAQNGEDVEDLPPMYRPEWETNLQYESDRERERERR</sequence>
<feature type="compositionally biased region" description="Basic and acidic residues" evidence="1">
    <location>
        <begin position="465"/>
        <end position="475"/>
    </location>
</feature>
<dbReference type="EMBL" id="KI669498">
    <property type="protein sequence ID" value="OCF35549.1"/>
    <property type="molecule type" value="Genomic_DNA"/>
</dbReference>
<proteinExistence type="predicted"/>
<name>A0A1B9GX12_9TREE</name>
<gene>
    <name evidence="3" type="ORF">I316_02601</name>
</gene>
<dbReference type="AlphaFoldDB" id="A0A1B9GX12"/>
<reference evidence="3 4" key="1">
    <citation type="submission" date="2013-07" db="EMBL/GenBank/DDBJ databases">
        <title>The Genome Sequence of Cryptococcus heveanensis BCC8398.</title>
        <authorList>
            <consortium name="The Broad Institute Genome Sequencing Platform"/>
            <person name="Cuomo C."/>
            <person name="Litvintseva A."/>
            <person name="Chen Y."/>
            <person name="Heitman J."/>
            <person name="Sun S."/>
            <person name="Springer D."/>
            <person name="Dromer F."/>
            <person name="Young S.K."/>
            <person name="Zeng Q."/>
            <person name="Gargeya S."/>
            <person name="Fitzgerald M."/>
            <person name="Abouelleil A."/>
            <person name="Alvarado L."/>
            <person name="Berlin A.M."/>
            <person name="Chapman S.B."/>
            <person name="Dewar J."/>
            <person name="Goldberg J."/>
            <person name="Griggs A."/>
            <person name="Gujja S."/>
            <person name="Hansen M."/>
            <person name="Howarth C."/>
            <person name="Imamovic A."/>
            <person name="Larimer J."/>
            <person name="McCowan C."/>
            <person name="Murphy C."/>
            <person name="Pearson M."/>
            <person name="Priest M."/>
            <person name="Roberts A."/>
            <person name="Saif S."/>
            <person name="Shea T."/>
            <person name="Sykes S."/>
            <person name="Wortman J."/>
            <person name="Nusbaum C."/>
            <person name="Birren B."/>
        </authorList>
    </citation>
    <scope>NUCLEOTIDE SEQUENCE [LARGE SCALE GENOMIC DNA]</scope>
    <source>
        <strain evidence="3 4">BCC8398</strain>
    </source>
</reference>
<feature type="region of interest" description="Disordered" evidence="1">
    <location>
        <begin position="337"/>
        <end position="475"/>
    </location>
</feature>
<protein>
    <submittedName>
        <fullName evidence="3">Uncharacterized protein</fullName>
    </submittedName>
</protein>
<feature type="region of interest" description="Disordered" evidence="1">
    <location>
        <begin position="125"/>
        <end position="151"/>
    </location>
</feature>